<evidence type="ECO:0008006" key="4">
    <source>
        <dbReference type="Google" id="ProtNLM"/>
    </source>
</evidence>
<protein>
    <recommendedName>
        <fullName evidence="4">EamA domain-containing protein</fullName>
    </recommendedName>
</protein>
<evidence type="ECO:0000313" key="3">
    <source>
        <dbReference type="Proteomes" id="UP000187209"/>
    </source>
</evidence>
<feature type="transmembrane region" description="Helical" evidence="1">
    <location>
        <begin position="328"/>
        <end position="348"/>
    </location>
</feature>
<feature type="transmembrane region" description="Helical" evidence="1">
    <location>
        <begin position="183"/>
        <end position="204"/>
    </location>
</feature>
<feature type="transmembrane region" description="Helical" evidence="1">
    <location>
        <begin position="41"/>
        <end position="62"/>
    </location>
</feature>
<name>A0A1R2BGM1_9CILI</name>
<proteinExistence type="predicted"/>
<dbReference type="InterPro" id="IPR037185">
    <property type="entry name" value="EmrE-like"/>
</dbReference>
<dbReference type="PANTHER" id="PTHR13146">
    <property type="match status" value="1"/>
</dbReference>
<reference evidence="2 3" key="1">
    <citation type="submission" date="2016-11" db="EMBL/GenBank/DDBJ databases">
        <title>The macronuclear genome of Stentor coeruleus: a giant cell with tiny introns.</title>
        <authorList>
            <person name="Slabodnick M."/>
            <person name="Ruby J.G."/>
            <person name="Reiff S.B."/>
            <person name="Swart E.C."/>
            <person name="Gosai S."/>
            <person name="Prabakaran S."/>
            <person name="Witkowska E."/>
            <person name="Larue G.E."/>
            <person name="Fisher S."/>
            <person name="Freeman R.M."/>
            <person name="Gunawardena J."/>
            <person name="Chu W."/>
            <person name="Stover N.A."/>
            <person name="Gregory B.D."/>
            <person name="Nowacki M."/>
            <person name="Derisi J."/>
            <person name="Roy S.W."/>
            <person name="Marshall W.F."/>
            <person name="Sood P."/>
        </authorList>
    </citation>
    <scope>NUCLEOTIDE SEQUENCE [LARGE SCALE GENOMIC DNA]</scope>
    <source>
        <strain evidence="2">WM001</strain>
    </source>
</reference>
<feature type="transmembrane region" description="Helical" evidence="1">
    <location>
        <begin position="93"/>
        <end position="117"/>
    </location>
</feature>
<dbReference type="Proteomes" id="UP000187209">
    <property type="component" value="Unassembled WGS sequence"/>
</dbReference>
<evidence type="ECO:0000256" key="1">
    <source>
        <dbReference type="SAM" id="Phobius"/>
    </source>
</evidence>
<feature type="transmembrane region" description="Helical" evidence="1">
    <location>
        <begin position="216"/>
        <end position="237"/>
    </location>
</feature>
<feature type="transmembrane region" description="Helical" evidence="1">
    <location>
        <begin position="123"/>
        <end position="143"/>
    </location>
</feature>
<accession>A0A1R2BGM1</accession>
<feature type="transmembrane region" description="Helical" evidence="1">
    <location>
        <begin position="7"/>
        <end position="25"/>
    </location>
</feature>
<feature type="transmembrane region" description="Helical" evidence="1">
    <location>
        <begin position="304"/>
        <end position="322"/>
    </location>
</feature>
<organism evidence="2 3">
    <name type="scientific">Stentor coeruleus</name>
    <dbReference type="NCBI Taxonomy" id="5963"/>
    <lineage>
        <taxon>Eukaryota</taxon>
        <taxon>Sar</taxon>
        <taxon>Alveolata</taxon>
        <taxon>Ciliophora</taxon>
        <taxon>Postciliodesmatophora</taxon>
        <taxon>Heterotrichea</taxon>
        <taxon>Heterotrichida</taxon>
        <taxon>Stentoridae</taxon>
        <taxon>Stentor</taxon>
    </lineage>
</organism>
<keyword evidence="3" id="KW-1185">Reference proteome</keyword>
<keyword evidence="1" id="KW-0472">Membrane</keyword>
<dbReference type="PANTHER" id="PTHR13146:SF0">
    <property type="entry name" value="SOLUTE CARRIER FAMILY 35 MEMBER F6"/>
    <property type="match status" value="1"/>
</dbReference>
<feature type="transmembrane region" description="Helical" evidence="1">
    <location>
        <begin position="152"/>
        <end position="171"/>
    </location>
</feature>
<comment type="caution">
    <text evidence="2">The sequence shown here is derived from an EMBL/GenBank/DDBJ whole genome shotgun (WGS) entry which is preliminary data.</text>
</comment>
<keyword evidence="1" id="KW-0812">Transmembrane</keyword>
<dbReference type="OrthoDB" id="300580at2759"/>
<feature type="transmembrane region" description="Helical" evidence="1">
    <location>
        <begin position="264"/>
        <end position="283"/>
    </location>
</feature>
<dbReference type="AlphaFoldDB" id="A0A1R2BGM1"/>
<dbReference type="EMBL" id="MPUH01000661">
    <property type="protein sequence ID" value="OMJ75923.1"/>
    <property type="molecule type" value="Genomic_DNA"/>
</dbReference>
<keyword evidence="1" id="KW-1133">Transmembrane helix</keyword>
<dbReference type="GO" id="GO:0016020">
    <property type="term" value="C:membrane"/>
    <property type="evidence" value="ECO:0007669"/>
    <property type="project" value="TreeGrafter"/>
</dbReference>
<gene>
    <name evidence="2" type="ORF">SteCoe_24818</name>
</gene>
<evidence type="ECO:0000313" key="2">
    <source>
        <dbReference type="EMBL" id="OMJ75923.1"/>
    </source>
</evidence>
<dbReference type="SUPFAM" id="SSF103481">
    <property type="entry name" value="Multidrug resistance efflux transporter EmrE"/>
    <property type="match status" value="1"/>
</dbReference>
<sequence>MVRRTLIYTYMGIYLIFGAGTTIIIKQMDMITIKDHNFAHPYIQCTNLFLGEALCLLIYMTYKSIKRFRNRALKYKHLHRSGSKTLSKFYEKLGVLSFGIPGILYVFSIYLMFIGLALSAPSVYQIIRGVITLPVLIFSLIFLRRRFYRHHYLGIFLLLLGVTIVAVDSIIEKSTSSSDPLIGGIVLIISQLIAGGVFVYEEYLMSKMFVEPIQAVGVEGFVGLILSVLVLIVLNFIPCENKDFCYGGRVENTMQVVGDILENTMLLILFVSSFFVITVLYWAGIYTTRYASALTRATLDSARIVVVWIYSIIVGWETVLWVEIIGFGFVVFGTLVYNEIVIIPCFGFKESVEQHRLEANYTPDI</sequence>